<proteinExistence type="predicted"/>
<reference evidence="2" key="1">
    <citation type="journal article" date="2019" name="Int. J. Syst. Evol. Microbiol.">
        <title>The Global Catalogue of Microorganisms (GCM) 10K type strain sequencing project: providing services to taxonomists for standard genome sequencing and annotation.</title>
        <authorList>
            <consortium name="The Broad Institute Genomics Platform"/>
            <consortium name="The Broad Institute Genome Sequencing Center for Infectious Disease"/>
            <person name="Wu L."/>
            <person name="Ma J."/>
        </authorList>
    </citation>
    <scope>NUCLEOTIDE SEQUENCE [LARGE SCALE GENOMIC DNA]</scope>
    <source>
        <strain evidence="2">CGMCC 4.7289</strain>
    </source>
</reference>
<dbReference type="EMBL" id="JBHSAY010000015">
    <property type="protein sequence ID" value="MFC4134211.1"/>
    <property type="molecule type" value="Genomic_DNA"/>
</dbReference>
<gene>
    <name evidence="1" type="ORF">ACFOZ4_26675</name>
</gene>
<dbReference type="InterPro" id="IPR011009">
    <property type="entry name" value="Kinase-like_dom_sf"/>
</dbReference>
<comment type="caution">
    <text evidence="1">The sequence shown here is derived from an EMBL/GenBank/DDBJ whole genome shotgun (WGS) entry which is preliminary data.</text>
</comment>
<evidence type="ECO:0000313" key="2">
    <source>
        <dbReference type="Proteomes" id="UP001595816"/>
    </source>
</evidence>
<dbReference type="RefSeq" id="WP_253761609.1">
    <property type="nucleotide sequence ID" value="NZ_JAMZDZ010000001.1"/>
</dbReference>
<protein>
    <recommendedName>
        <fullName evidence="3">Aminoglycoside phosphotransferase</fullName>
    </recommendedName>
</protein>
<evidence type="ECO:0008006" key="3">
    <source>
        <dbReference type="Google" id="ProtNLM"/>
    </source>
</evidence>
<dbReference type="Proteomes" id="UP001595816">
    <property type="component" value="Unassembled WGS sequence"/>
</dbReference>
<dbReference type="SUPFAM" id="SSF56112">
    <property type="entry name" value="Protein kinase-like (PK-like)"/>
    <property type="match status" value="1"/>
</dbReference>
<evidence type="ECO:0000313" key="1">
    <source>
        <dbReference type="EMBL" id="MFC4134211.1"/>
    </source>
</evidence>
<keyword evidence="2" id="KW-1185">Reference proteome</keyword>
<organism evidence="1 2">
    <name type="scientific">Hamadaea flava</name>
    <dbReference type="NCBI Taxonomy" id="1742688"/>
    <lineage>
        <taxon>Bacteria</taxon>
        <taxon>Bacillati</taxon>
        <taxon>Actinomycetota</taxon>
        <taxon>Actinomycetes</taxon>
        <taxon>Micromonosporales</taxon>
        <taxon>Micromonosporaceae</taxon>
        <taxon>Hamadaea</taxon>
    </lineage>
</organism>
<sequence>MSDLPVPVPEALGTVVEAVQPTHNQGNAATGGIWLVEGSAGSAVLKIARPPTDPPSGNPAWPTSDDPGHWNYYRREPFAYRSGISDSYADFGVAAPSLLSSSELPDGSVALWLDVVTGTPGTSWKPADFQSFAERLGAAQGSFVGRVPPMPWLSRGWLRSYVERTPIWAKWDVDWDHPLAQVWPVAVRRRLAALWSARLSQVDRAVAAPRTLAHLDVWIMNLFSSPTGFTLLDWAFVGEGGLGEDPANLIVDSVTDGYLPVSLLPEIDAAVTSGYITGLRAGGYTGPVSSIPSFIRAYGAAKYSWFAPAVLGRCIAEGTVGHASYGVRGTAEEELARLTGLVTMLARWADDLPLD</sequence>
<accession>A0ABV8LUY9</accession>
<name>A0ABV8LUY9_9ACTN</name>